<dbReference type="CDD" id="cd03364">
    <property type="entry name" value="TOPRIM_DnaG_primases"/>
    <property type="match status" value="1"/>
</dbReference>
<dbReference type="GO" id="GO:0005737">
    <property type="term" value="C:cytoplasm"/>
    <property type="evidence" value="ECO:0007669"/>
    <property type="project" value="TreeGrafter"/>
</dbReference>
<comment type="caution">
    <text evidence="16">The sequence shown here is derived from an EMBL/GenBank/DDBJ whole genome shotgun (WGS) entry which is preliminary data.</text>
</comment>
<name>A0A2M7B5L1_9BACT</name>
<evidence type="ECO:0000256" key="2">
    <source>
        <dbReference type="ARBA" id="ARBA00022515"/>
    </source>
</evidence>
<dbReference type="SMART" id="SM00400">
    <property type="entry name" value="ZnF_CHCC"/>
    <property type="match status" value="1"/>
</dbReference>
<evidence type="ECO:0000256" key="14">
    <source>
        <dbReference type="PIRSR" id="PIRSR002811-1"/>
    </source>
</evidence>
<dbReference type="FunFam" id="3.90.580.10:FF:000001">
    <property type="entry name" value="DNA primase"/>
    <property type="match status" value="1"/>
</dbReference>
<keyword evidence="6 13" id="KW-0479">Metal-binding</keyword>
<keyword evidence="7 14" id="KW-0863">Zinc-finger</keyword>
<keyword evidence="10 12" id="KW-0238">DNA-binding</keyword>
<dbReference type="InterPro" id="IPR050219">
    <property type="entry name" value="DnaG_primase"/>
</dbReference>
<gene>
    <name evidence="12" type="primary">dnaG</name>
    <name evidence="16" type="ORF">COS61_01555</name>
</gene>
<dbReference type="NCBIfam" id="TIGR01391">
    <property type="entry name" value="dnaG"/>
    <property type="match status" value="1"/>
</dbReference>
<protein>
    <recommendedName>
        <fullName evidence="12 13">DNA primase</fullName>
        <ecNumber evidence="12">2.7.7.101</ecNumber>
    </recommendedName>
</protein>
<dbReference type="PIRSF" id="PIRSF002811">
    <property type="entry name" value="DnaG"/>
    <property type="match status" value="1"/>
</dbReference>
<evidence type="ECO:0000259" key="15">
    <source>
        <dbReference type="PROSITE" id="PS50880"/>
    </source>
</evidence>
<evidence type="ECO:0000256" key="8">
    <source>
        <dbReference type="ARBA" id="ARBA00022833"/>
    </source>
</evidence>
<evidence type="ECO:0000313" key="16">
    <source>
        <dbReference type="EMBL" id="PIU98413.1"/>
    </source>
</evidence>
<dbReference type="Proteomes" id="UP000228949">
    <property type="component" value="Unassembled WGS sequence"/>
</dbReference>
<comment type="cofactor">
    <cofactor evidence="13 14">
        <name>Zn(2+)</name>
        <dbReference type="ChEBI" id="CHEBI:29105"/>
    </cofactor>
    <text evidence="13 14">Binds 1 zinc ion per monomer.</text>
</comment>
<dbReference type="AlphaFoldDB" id="A0A2M7B5L1"/>
<dbReference type="SUPFAM" id="SSF56731">
    <property type="entry name" value="DNA primase core"/>
    <property type="match status" value="1"/>
</dbReference>
<dbReference type="InterPro" id="IPR006171">
    <property type="entry name" value="TOPRIM_dom"/>
</dbReference>
<evidence type="ECO:0000256" key="3">
    <source>
        <dbReference type="ARBA" id="ARBA00022679"/>
    </source>
</evidence>
<keyword evidence="11 12" id="KW-0804">Transcription</keyword>
<dbReference type="Gene3D" id="3.40.1360.10">
    <property type="match status" value="1"/>
</dbReference>
<dbReference type="SMART" id="SM00493">
    <property type="entry name" value="TOPRIM"/>
    <property type="match status" value="1"/>
</dbReference>
<evidence type="ECO:0000256" key="13">
    <source>
        <dbReference type="PIRNR" id="PIRNR002811"/>
    </source>
</evidence>
<dbReference type="Gene3D" id="3.90.980.10">
    <property type="entry name" value="DNA primase, catalytic core, N-terminal domain"/>
    <property type="match status" value="1"/>
</dbReference>
<evidence type="ECO:0000256" key="5">
    <source>
        <dbReference type="ARBA" id="ARBA00022705"/>
    </source>
</evidence>
<evidence type="ECO:0000256" key="12">
    <source>
        <dbReference type="HAMAP-Rule" id="MF_00974"/>
    </source>
</evidence>
<dbReference type="InterPro" id="IPR002694">
    <property type="entry name" value="Znf_CHC2"/>
</dbReference>
<keyword evidence="8 13" id="KW-0862">Zinc</keyword>
<dbReference type="Pfam" id="PF01807">
    <property type="entry name" value="Zn_ribbon_DnaG"/>
    <property type="match status" value="1"/>
</dbReference>
<dbReference type="InterPro" id="IPR034151">
    <property type="entry name" value="TOPRIM_DnaG_bac"/>
</dbReference>
<organism evidence="16 17">
    <name type="scientific">Candidatus Wolfebacteria bacterium CG03_land_8_20_14_0_80_40_12</name>
    <dbReference type="NCBI Taxonomy" id="1975069"/>
    <lineage>
        <taxon>Bacteria</taxon>
        <taxon>Candidatus Wolfeibacteriota</taxon>
    </lineage>
</organism>
<dbReference type="SUPFAM" id="SSF57783">
    <property type="entry name" value="Zinc beta-ribbon"/>
    <property type="match status" value="1"/>
</dbReference>
<dbReference type="GO" id="GO:0003677">
    <property type="term" value="F:DNA binding"/>
    <property type="evidence" value="ECO:0007669"/>
    <property type="project" value="UniProtKB-KW"/>
</dbReference>
<evidence type="ECO:0000256" key="9">
    <source>
        <dbReference type="ARBA" id="ARBA00022842"/>
    </source>
</evidence>
<dbReference type="FunFam" id="3.90.980.10:FF:000001">
    <property type="entry name" value="DNA primase"/>
    <property type="match status" value="1"/>
</dbReference>
<evidence type="ECO:0000256" key="10">
    <source>
        <dbReference type="ARBA" id="ARBA00023125"/>
    </source>
</evidence>
<dbReference type="InterPro" id="IPR013264">
    <property type="entry name" value="DNAG_N"/>
</dbReference>
<dbReference type="InterPro" id="IPR037068">
    <property type="entry name" value="DNA_primase_core_N_sf"/>
</dbReference>
<keyword evidence="1 12" id="KW-0240">DNA-directed RNA polymerase</keyword>
<evidence type="ECO:0000256" key="6">
    <source>
        <dbReference type="ARBA" id="ARBA00022723"/>
    </source>
</evidence>
<dbReference type="GO" id="GO:0003899">
    <property type="term" value="F:DNA-directed RNA polymerase activity"/>
    <property type="evidence" value="ECO:0007669"/>
    <property type="project" value="UniProtKB-UniRule"/>
</dbReference>
<comment type="similarity">
    <text evidence="12 13">Belongs to the DnaG primase family.</text>
</comment>
<dbReference type="EC" id="2.7.7.101" evidence="12"/>
<dbReference type="PANTHER" id="PTHR30313:SF2">
    <property type="entry name" value="DNA PRIMASE"/>
    <property type="match status" value="1"/>
</dbReference>
<evidence type="ECO:0000256" key="4">
    <source>
        <dbReference type="ARBA" id="ARBA00022695"/>
    </source>
</evidence>
<dbReference type="GO" id="GO:1990077">
    <property type="term" value="C:primosome complex"/>
    <property type="evidence" value="ECO:0007669"/>
    <property type="project" value="UniProtKB-KW"/>
</dbReference>
<feature type="zinc finger region" description="CHC2-type" evidence="14">
    <location>
        <begin position="45"/>
        <end position="70"/>
    </location>
</feature>
<keyword evidence="3 12" id="KW-0808">Transferase</keyword>
<dbReference type="InterPro" id="IPR006295">
    <property type="entry name" value="DNA_primase_DnaG"/>
</dbReference>
<evidence type="ECO:0000256" key="7">
    <source>
        <dbReference type="ARBA" id="ARBA00022771"/>
    </source>
</evidence>
<dbReference type="PANTHER" id="PTHR30313">
    <property type="entry name" value="DNA PRIMASE"/>
    <property type="match status" value="1"/>
</dbReference>
<comment type="catalytic activity">
    <reaction evidence="12">
        <text>ssDNA + n NTP = ssDNA/pppN(pN)n-1 hybrid + (n-1) diphosphate.</text>
        <dbReference type="EC" id="2.7.7.101"/>
    </reaction>
</comment>
<sequence length="594" mass="68977">MIYHPNFKATMTSPVQEIKERLDIVDFIRSYIPLLPAGKNLKALCPFHKEKTPSFMVSPERQTWHCFGACGEGGDIFKFLMKYENLEFYEALKILAEKAGIELKKISPAEHKQFNVLYEINEAAKKFFVGQLAEEVNKETLRYLKDRGLKKETIEEFELGFSPASFDNLSHYLINLGFDVKDVERAGLNYKNDRGSYIDRFRERIMFPIYNHFGKVVGFSGRLLPHLEKPEIGKYVNSPETLIFNKSRLLYGFHKTKEAIRRLKSAVLVEGQMDFLMLYQEGVKNLAAASGTALTNEHLKTFKRLTDRLILFFDNDEAGLKAVERAIDLGISNDFNIRVLILKDYKDPAEAAQKSPSSILELLEKTESATEFYFRRYLQDFQFPISNFQLVPEIKKNIRLVLAKIKNLASPVERYHWLKELSLRTKIEEKTLAEEMAQIKTLNYTEKSQRQSASSPRESALSRWELIAQRLFILAMAKEDFQEPLREHRDYLPENYSAILKSLLKEEKSENEESSNLLNLISLRSSLESSVIDKEEIKIEFYELLKQLKLEHLKRKRQDLVNLIKQAEKSGEKEKIASALKEFDEISKVLHNIQ</sequence>
<reference evidence="17" key="1">
    <citation type="submission" date="2017-09" db="EMBL/GenBank/DDBJ databases">
        <title>Depth-based differentiation of microbial function through sediment-hosted aquifers and enrichment of novel symbionts in the deep terrestrial subsurface.</title>
        <authorList>
            <person name="Probst A.J."/>
            <person name="Ladd B."/>
            <person name="Jarett J.K."/>
            <person name="Geller-Mcgrath D.E."/>
            <person name="Sieber C.M.K."/>
            <person name="Emerson J.B."/>
            <person name="Anantharaman K."/>
            <person name="Thomas B.C."/>
            <person name="Malmstrom R."/>
            <person name="Stieglmeier M."/>
            <person name="Klingl A."/>
            <person name="Woyke T."/>
            <person name="Ryan C.M."/>
            <person name="Banfield J.F."/>
        </authorList>
    </citation>
    <scope>NUCLEOTIDE SEQUENCE [LARGE SCALE GENOMIC DNA]</scope>
</reference>
<dbReference type="GO" id="GO:0006269">
    <property type="term" value="P:DNA replication, synthesis of primer"/>
    <property type="evidence" value="ECO:0007669"/>
    <property type="project" value="UniProtKB-UniRule"/>
</dbReference>
<dbReference type="InterPro" id="IPR036977">
    <property type="entry name" value="DNA_primase_Znf_CHC2"/>
</dbReference>
<comment type="function">
    <text evidence="12 13">RNA polymerase that catalyzes the synthesis of short RNA molecules used as primers for DNA polymerase during DNA replication.</text>
</comment>
<dbReference type="PROSITE" id="PS50880">
    <property type="entry name" value="TOPRIM"/>
    <property type="match status" value="1"/>
</dbReference>
<accession>A0A2M7B5L1</accession>
<dbReference type="InterPro" id="IPR030846">
    <property type="entry name" value="DnaG_bac"/>
</dbReference>
<feature type="domain" description="Toprim" evidence="15">
    <location>
        <begin position="264"/>
        <end position="347"/>
    </location>
</feature>
<dbReference type="Pfam" id="PF08275">
    <property type="entry name" value="DNAG_N"/>
    <property type="match status" value="1"/>
</dbReference>
<dbReference type="Gene3D" id="3.90.580.10">
    <property type="entry name" value="Zinc finger, CHC2-type domain"/>
    <property type="match status" value="1"/>
</dbReference>
<comment type="subunit">
    <text evidence="12">Monomer. Interacts with DnaB.</text>
</comment>
<keyword evidence="2 12" id="KW-0639">Primosome</keyword>
<dbReference type="GO" id="GO:0008270">
    <property type="term" value="F:zinc ion binding"/>
    <property type="evidence" value="ECO:0007669"/>
    <property type="project" value="UniProtKB-KW"/>
</dbReference>
<comment type="caution">
    <text evidence="12">Lacks conserved residue(s) required for the propagation of feature annotation.</text>
</comment>
<evidence type="ECO:0000256" key="11">
    <source>
        <dbReference type="ARBA" id="ARBA00023163"/>
    </source>
</evidence>
<dbReference type="HAMAP" id="MF_00974">
    <property type="entry name" value="DNA_primase_DnaG"/>
    <property type="match status" value="1"/>
</dbReference>
<dbReference type="GO" id="GO:0000428">
    <property type="term" value="C:DNA-directed RNA polymerase complex"/>
    <property type="evidence" value="ECO:0007669"/>
    <property type="project" value="UniProtKB-KW"/>
</dbReference>
<dbReference type="EMBL" id="PEVJ01000036">
    <property type="protein sequence ID" value="PIU98413.1"/>
    <property type="molecule type" value="Genomic_DNA"/>
</dbReference>
<dbReference type="Pfam" id="PF13155">
    <property type="entry name" value="Toprim_2"/>
    <property type="match status" value="1"/>
</dbReference>
<proteinExistence type="inferred from homology"/>
<keyword evidence="4 12" id="KW-0548">Nucleotidyltransferase</keyword>
<keyword evidence="5 12" id="KW-0235">DNA replication</keyword>
<keyword evidence="9" id="KW-0460">Magnesium</keyword>
<evidence type="ECO:0000313" key="17">
    <source>
        <dbReference type="Proteomes" id="UP000228949"/>
    </source>
</evidence>
<evidence type="ECO:0000256" key="1">
    <source>
        <dbReference type="ARBA" id="ARBA00022478"/>
    </source>
</evidence>